<keyword evidence="5 7" id="KW-1133">Transmembrane helix</keyword>
<dbReference type="Pfam" id="PF00005">
    <property type="entry name" value="ABC_tran"/>
    <property type="match status" value="2"/>
</dbReference>
<dbReference type="InterPro" id="IPR013525">
    <property type="entry name" value="ABC2_TM"/>
</dbReference>
<reference evidence="9" key="1">
    <citation type="submission" date="2022-11" db="EMBL/GenBank/DDBJ databases">
        <authorList>
            <person name="Kikuchi T."/>
        </authorList>
    </citation>
    <scope>NUCLEOTIDE SEQUENCE</scope>
    <source>
        <strain evidence="9">PS1010</strain>
    </source>
</reference>
<dbReference type="InterPro" id="IPR026082">
    <property type="entry name" value="ABCA"/>
</dbReference>
<dbReference type="PANTHER" id="PTHR19229">
    <property type="entry name" value="ATP-BINDING CASSETTE TRANSPORTER SUBFAMILY A ABCA"/>
    <property type="match status" value="1"/>
</dbReference>
<proteinExistence type="predicted"/>
<keyword evidence="10" id="KW-1185">Reference proteome</keyword>
<feature type="transmembrane region" description="Helical" evidence="7">
    <location>
        <begin position="252"/>
        <end position="273"/>
    </location>
</feature>
<feature type="domain" description="ABC transporter" evidence="8">
    <location>
        <begin position="460"/>
        <end position="689"/>
    </location>
</feature>
<feature type="transmembrane region" description="Helical" evidence="7">
    <location>
        <begin position="202"/>
        <end position="223"/>
    </location>
</feature>
<evidence type="ECO:0000256" key="2">
    <source>
        <dbReference type="ARBA" id="ARBA00022692"/>
    </source>
</evidence>
<dbReference type="SMART" id="SM00382">
    <property type="entry name" value="AAA"/>
    <property type="match status" value="2"/>
</dbReference>
<feature type="transmembrane region" description="Helical" evidence="7">
    <location>
        <begin position="1184"/>
        <end position="1203"/>
    </location>
</feature>
<dbReference type="EMBL" id="CANHGI010000002">
    <property type="protein sequence ID" value="CAI5441587.1"/>
    <property type="molecule type" value="Genomic_DNA"/>
</dbReference>
<comment type="subcellular location">
    <subcellularLocation>
        <location evidence="1">Membrane</location>
        <topology evidence="1">Multi-pass membrane protein</topology>
    </subcellularLocation>
</comment>
<feature type="transmembrane region" description="Helical" evidence="7">
    <location>
        <begin position="378"/>
        <end position="399"/>
    </location>
</feature>
<dbReference type="InterPro" id="IPR027417">
    <property type="entry name" value="P-loop_NTPase"/>
</dbReference>
<dbReference type="GO" id="GO:0016020">
    <property type="term" value="C:membrane"/>
    <property type="evidence" value="ECO:0007669"/>
    <property type="project" value="UniProtKB-SubCell"/>
</dbReference>
<keyword evidence="2 7" id="KW-0812">Transmembrane</keyword>
<dbReference type="PROSITE" id="PS50893">
    <property type="entry name" value="ABC_TRANSPORTER_2"/>
    <property type="match status" value="2"/>
</dbReference>
<dbReference type="InterPro" id="IPR003439">
    <property type="entry name" value="ABC_transporter-like_ATP-bd"/>
</dbReference>
<dbReference type="GO" id="GO:0140359">
    <property type="term" value="F:ABC-type transporter activity"/>
    <property type="evidence" value="ECO:0007669"/>
    <property type="project" value="InterPro"/>
</dbReference>
<feature type="transmembrane region" description="Helical" evidence="7">
    <location>
        <begin position="994"/>
        <end position="1014"/>
    </location>
</feature>
<evidence type="ECO:0000256" key="4">
    <source>
        <dbReference type="ARBA" id="ARBA00022840"/>
    </source>
</evidence>
<evidence type="ECO:0000256" key="1">
    <source>
        <dbReference type="ARBA" id="ARBA00004141"/>
    </source>
</evidence>
<feature type="transmembrane region" description="Helical" evidence="7">
    <location>
        <begin position="1099"/>
        <end position="1125"/>
    </location>
</feature>
<dbReference type="PANTHER" id="PTHR19229:SF151">
    <property type="entry name" value="ABC TRANSPORTER DOMAIN-CONTAINING PROTEIN"/>
    <property type="match status" value="1"/>
</dbReference>
<feature type="domain" description="ABC transporter" evidence="8">
    <location>
        <begin position="1233"/>
        <end position="1458"/>
    </location>
</feature>
<evidence type="ECO:0000256" key="6">
    <source>
        <dbReference type="ARBA" id="ARBA00023136"/>
    </source>
</evidence>
<feature type="transmembrane region" description="Helical" evidence="7">
    <location>
        <begin position="279"/>
        <end position="301"/>
    </location>
</feature>
<dbReference type="InterPro" id="IPR003593">
    <property type="entry name" value="AAA+_ATPase"/>
</dbReference>
<evidence type="ECO:0000256" key="5">
    <source>
        <dbReference type="ARBA" id="ARBA00022989"/>
    </source>
</evidence>
<dbReference type="GO" id="GO:0005524">
    <property type="term" value="F:ATP binding"/>
    <property type="evidence" value="ECO:0007669"/>
    <property type="project" value="UniProtKB-KW"/>
</dbReference>
<keyword evidence="6 7" id="KW-0472">Membrane</keyword>
<evidence type="ECO:0000313" key="10">
    <source>
        <dbReference type="Proteomes" id="UP001152747"/>
    </source>
</evidence>
<protein>
    <recommendedName>
        <fullName evidence="8">ABC transporter domain-containing protein</fullName>
    </recommendedName>
</protein>
<evidence type="ECO:0000256" key="7">
    <source>
        <dbReference type="SAM" id="Phobius"/>
    </source>
</evidence>
<feature type="transmembrane region" description="Helical" evidence="7">
    <location>
        <begin position="845"/>
        <end position="863"/>
    </location>
</feature>
<dbReference type="CDD" id="cd03263">
    <property type="entry name" value="ABC_subfamily_A"/>
    <property type="match status" value="1"/>
</dbReference>
<organism evidence="9 10">
    <name type="scientific">Caenorhabditis angaria</name>
    <dbReference type="NCBI Taxonomy" id="860376"/>
    <lineage>
        <taxon>Eukaryota</taxon>
        <taxon>Metazoa</taxon>
        <taxon>Ecdysozoa</taxon>
        <taxon>Nematoda</taxon>
        <taxon>Chromadorea</taxon>
        <taxon>Rhabditida</taxon>
        <taxon>Rhabditina</taxon>
        <taxon>Rhabditomorpha</taxon>
        <taxon>Rhabditoidea</taxon>
        <taxon>Rhabditidae</taxon>
        <taxon>Peloderinae</taxon>
        <taxon>Caenorhabditis</taxon>
    </lineage>
</organism>
<dbReference type="OrthoDB" id="10255969at2759"/>
<dbReference type="GO" id="GO:0005319">
    <property type="term" value="F:lipid transporter activity"/>
    <property type="evidence" value="ECO:0007669"/>
    <property type="project" value="TreeGrafter"/>
</dbReference>
<feature type="transmembrane region" description="Helical" evidence="7">
    <location>
        <begin position="337"/>
        <end position="357"/>
    </location>
</feature>
<feature type="transmembrane region" description="Helical" evidence="7">
    <location>
        <begin position="17"/>
        <end position="40"/>
    </location>
</feature>
<dbReference type="PROSITE" id="PS00211">
    <property type="entry name" value="ABC_TRANSPORTER_1"/>
    <property type="match status" value="1"/>
</dbReference>
<feature type="transmembrane region" description="Helical" evidence="7">
    <location>
        <begin position="1068"/>
        <end position="1093"/>
    </location>
</feature>
<dbReference type="Proteomes" id="UP001152747">
    <property type="component" value="Unassembled WGS sequence"/>
</dbReference>
<gene>
    <name evidence="9" type="ORF">CAMP_LOCUS4224</name>
</gene>
<dbReference type="SUPFAM" id="SSF52540">
    <property type="entry name" value="P-loop containing nucleoside triphosphate hydrolases"/>
    <property type="match status" value="2"/>
</dbReference>
<dbReference type="InterPro" id="IPR017871">
    <property type="entry name" value="ABC_transporter-like_CS"/>
</dbReference>
<keyword evidence="3" id="KW-0547">Nucleotide-binding</keyword>
<evidence type="ECO:0000313" key="9">
    <source>
        <dbReference type="EMBL" id="CAI5441587.1"/>
    </source>
</evidence>
<accession>A0A9P1I8V1</accession>
<name>A0A9P1I8V1_9PELO</name>
<feature type="transmembrane region" description="Helical" evidence="7">
    <location>
        <begin position="308"/>
        <end position="325"/>
    </location>
</feature>
<evidence type="ECO:0000259" key="8">
    <source>
        <dbReference type="PROSITE" id="PS50893"/>
    </source>
</evidence>
<keyword evidence="4" id="KW-0067">ATP-binding</keyword>
<feature type="transmembrane region" description="Helical" evidence="7">
    <location>
        <begin position="1034"/>
        <end position="1061"/>
    </location>
</feature>
<dbReference type="GO" id="GO:0016887">
    <property type="term" value="F:ATP hydrolysis activity"/>
    <property type="evidence" value="ECO:0007669"/>
    <property type="project" value="InterPro"/>
</dbReference>
<dbReference type="Gene3D" id="3.40.50.300">
    <property type="entry name" value="P-loop containing nucleotide triphosphate hydrolases"/>
    <property type="match status" value="2"/>
</dbReference>
<evidence type="ECO:0000256" key="3">
    <source>
        <dbReference type="ARBA" id="ARBA00022741"/>
    </source>
</evidence>
<dbReference type="Pfam" id="PF12698">
    <property type="entry name" value="ABC2_membrane_3"/>
    <property type="match status" value="2"/>
</dbReference>
<sequence length="1536" mass="178211">MLLFLLKKDVLLAKRNLVYTLCELFLTLFVFGICGGALYYQSINSAKMPLKYRMIPPIEFDTNRRLQRRSCYENYKGCAKVENGGIKKLVEKMKQNPKISRKNPSFVGRNLRFNNSKITLKYVLPMQNIEHSKNNWRREKSKQDISESLARNMLIDYDKITKHYKRLPLSQRSKIISENISFAKVYEMPYLEPSPVSKSLEYLPVFCFFSFYVLTVTATRGIVLEKTTSRPYLLLIGLPLHVYYIEQFIFNYLKSVIFVTPGAILIAMIFDSIEEQLTIFFSIILFLLPTISFSFLIGSIFRNQKTAFQCGLIFWNLLAIIPYRFKLENYEMNVEIYSIPTSFLFNYCFHFIVDSMKKTYDIGQFSISSSKTSKMAPIYYYMLMLVIDSIIMLTLAIFFDYNRKILSTEWILSKFQRKQNIDSDEENTDLNVLLETRKPLMVAKKANKNEEIRQKMPSDIEINNLFKKVPNGENVINNLNLRAIRGEVSVILGQNGCGKSMTFSIISGITNPTSGSIMINGMNVFKNRRKVGKMIGICPLDNMLFEKLTVWEHLKIVHSIKKPKTIFKDEAKLLLETMKMADNKHTLVKNLSTGTKRKLSMCMALIGNSKVILLDEPTTGLDPCARLEIQKILESLKIDRTILLTTHEMDEAERLSDWIYIMEKGRIVACGDSQYLKTNYGGGHLLTVVLLNKKKQKKEAIESLLNICNVFMKNVKLKDIRGQIIEILISDENKKNLLELVRTLEQISDKQYDSPAAANIKNYEKIAKKIEISSIGLSLNSLEQSFLAVLNQCDTEKRDKHAKFRDYSNMINEKAIKPIHKMRGTFSGLFWKRVYYAKRNILQHLITYIFPILVLILINIYHLPEHFPNIVKNNINLNSLPKSKVIFQMPNSQKYIDVFRSNSNLELIHLLDMSINIIDIYNEYDQPGDRVSLIIRGSNNTAKEIYVNTRIQLNKPILIFVRNFMPTFNDLKNLSISVFWVIQESSMGDSHIRIYFTFWTKICSIVMFFGVMLVEDHVSKFQHQQFLTEMPHFFYWFYTIFWEFILFFIDLLIFVIIMFCFNIATFTVPLLFVISILFFFAMVPVFLVISMFVDSPIKMTISAVSIVYISTGLKVVITQAVRLIWNTDSRIFEAFRWMFPSLNFFANLFKLWNWERPFDLSSEIAVGFLHYKNAGENYSIWQDYIYLIPLMILTSIIFLFLAMRRVKKLWFSIRICSKKVSKPKKEKSIDSMVILNDVTKKIGKKKVVNKICLNIKNEESFGIIGLNGCGKSVIIDILACKTFLSSGTAEIGGRNVMKWIKSGYCPQNTEILPDFSGKEILYTTARLQNYKDIKKVVGIVTKCVGLTKNDMMKQVKNMSKGQQRKLSIGIAVLSRSKILILDNPTTGLDPKSRRDIWNFFEYLNEECGITVIMNTQSMNECEALCTRMAVLRDGQIIALGTTQEIKERHGLCFHLSIILKDSNNREKLLENMKERMKESILISENGLIFVYQIPRKFDEKWTTKVNEIEEYLKDLDIDYFYLLQSTLSEAFIKLNS</sequence>
<comment type="caution">
    <text evidence="9">The sequence shown here is derived from an EMBL/GenBank/DDBJ whole genome shotgun (WGS) entry which is preliminary data.</text>
</comment>